<evidence type="ECO:0000256" key="3">
    <source>
        <dbReference type="ARBA" id="ARBA00022946"/>
    </source>
</evidence>
<accession>A0A498JE85</accession>
<keyword evidence="5" id="KW-1185">Reference proteome</keyword>
<dbReference type="PANTHER" id="PTHR13068:SF133">
    <property type="entry name" value="MITOCHONDRIAL TRANSCRIPTION TERMINATION FACTOR FAMILY PROTEIN"/>
    <property type="match status" value="1"/>
</dbReference>
<name>A0A498JE85_MALDO</name>
<dbReference type="EMBL" id="RDQH01000333">
    <property type="protein sequence ID" value="RXH94008.1"/>
    <property type="molecule type" value="Genomic_DNA"/>
</dbReference>
<keyword evidence="2" id="KW-0805">Transcription regulation</keyword>
<protein>
    <submittedName>
        <fullName evidence="4">Uncharacterized protein</fullName>
    </submittedName>
</protein>
<evidence type="ECO:0000313" key="4">
    <source>
        <dbReference type="EMBL" id="RXH94008.1"/>
    </source>
</evidence>
<dbReference type="GO" id="GO:0003676">
    <property type="term" value="F:nucleic acid binding"/>
    <property type="evidence" value="ECO:0007669"/>
    <property type="project" value="InterPro"/>
</dbReference>
<keyword evidence="2" id="KW-0804">Transcription</keyword>
<dbReference type="PANTHER" id="PTHR13068">
    <property type="entry name" value="CGI-12 PROTEIN-RELATED"/>
    <property type="match status" value="1"/>
</dbReference>
<dbReference type="GO" id="GO:0006353">
    <property type="term" value="P:DNA-templated transcription termination"/>
    <property type="evidence" value="ECO:0007669"/>
    <property type="project" value="UniProtKB-KW"/>
</dbReference>
<reference evidence="4 5" key="1">
    <citation type="submission" date="2018-10" db="EMBL/GenBank/DDBJ databases">
        <title>A high-quality apple genome assembly.</title>
        <authorList>
            <person name="Hu J."/>
        </authorList>
    </citation>
    <scope>NUCLEOTIDE SEQUENCE [LARGE SCALE GENOMIC DNA]</scope>
    <source>
        <strain evidence="5">cv. HFTH1</strain>
        <tissue evidence="4">Young leaf</tissue>
    </source>
</reference>
<sequence>MGSRDLRATTRVLGFAVRNRSSPAASNMVLLCSSKTPRLYSLIFSSPFASRNKRLVFENVKPSLSSLQNQLLYRPITSKIPENQHNFTVDYLIRSCGLSPKAAISASKRLELQNPERADSVLAFLRDHGFSEIQISKLVRSYPRVLLAYPERTLLPKLEFFSSLGVSKEELAKTLASTPHLLSLSLANRIVPTYEFLRSLISEKNVVSVIKFRSRIFLEGHCKNVAPNIGLLRELGVSRSCISLMLAQCTQTLMLKPENFGKVVDEVRAKGLDLGKATFMFALRSLSGKNSKLIWDRSREVYRSWGWSEDDILFAFRKNPQCMNLSEKKITLAMDFFVNKMGWPSGLLIKCPAAMCLSLENRIIPRCSVIKVLLLKGLINENFSLSYVLLPVEKQFLERFVTRYLDQVPQLLSLYQGKVEIEDVSLDQSQHPRGYNEWEYLPGMGFSGTHEELPVDEENSAPLIGGSASGRTLGFGAELCPASFFGSEFMSYFSGFGTLFLLVTG</sequence>
<dbReference type="FunFam" id="1.25.70.10:FF:000001">
    <property type="entry name" value="Mitochondrial transcription termination factor-like"/>
    <property type="match status" value="1"/>
</dbReference>
<keyword evidence="2" id="KW-0806">Transcription termination</keyword>
<dbReference type="Proteomes" id="UP000290289">
    <property type="component" value="Chromosome 7"/>
</dbReference>
<organism evidence="4 5">
    <name type="scientific">Malus domestica</name>
    <name type="common">Apple</name>
    <name type="synonym">Pyrus malus</name>
    <dbReference type="NCBI Taxonomy" id="3750"/>
    <lineage>
        <taxon>Eukaryota</taxon>
        <taxon>Viridiplantae</taxon>
        <taxon>Streptophyta</taxon>
        <taxon>Embryophyta</taxon>
        <taxon>Tracheophyta</taxon>
        <taxon>Spermatophyta</taxon>
        <taxon>Magnoliopsida</taxon>
        <taxon>eudicotyledons</taxon>
        <taxon>Gunneridae</taxon>
        <taxon>Pentapetalae</taxon>
        <taxon>rosids</taxon>
        <taxon>fabids</taxon>
        <taxon>Rosales</taxon>
        <taxon>Rosaceae</taxon>
        <taxon>Amygdaloideae</taxon>
        <taxon>Maleae</taxon>
        <taxon>Malus</taxon>
    </lineage>
</organism>
<dbReference type="Pfam" id="PF02536">
    <property type="entry name" value="mTERF"/>
    <property type="match status" value="2"/>
</dbReference>
<comment type="caution">
    <text evidence="4">The sequence shown here is derived from an EMBL/GenBank/DDBJ whole genome shotgun (WGS) entry which is preliminary data.</text>
</comment>
<evidence type="ECO:0000256" key="1">
    <source>
        <dbReference type="ARBA" id="ARBA00007692"/>
    </source>
</evidence>
<dbReference type="AlphaFoldDB" id="A0A498JE85"/>
<dbReference type="SMART" id="SM00733">
    <property type="entry name" value="Mterf"/>
    <property type="match status" value="6"/>
</dbReference>
<dbReference type="InterPro" id="IPR003690">
    <property type="entry name" value="MTERF"/>
</dbReference>
<evidence type="ECO:0000313" key="5">
    <source>
        <dbReference type="Proteomes" id="UP000290289"/>
    </source>
</evidence>
<evidence type="ECO:0000256" key="2">
    <source>
        <dbReference type="ARBA" id="ARBA00022472"/>
    </source>
</evidence>
<gene>
    <name evidence="4" type="ORF">DVH24_016075</name>
</gene>
<comment type="similarity">
    <text evidence="1">Belongs to the mTERF family.</text>
</comment>
<dbReference type="Gene3D" id="1.25.70.10">
    <property type="entry name" value="Transcription termination factor 3, mitochondrial"/>
    <property type="match status" value="1"/>
</dbReference>
<proteinExistence type="inferred from homology"/>
<keyword evidence="3" id="KW-0809">Transit peptide</keyword>
<dbReference type="InterPro" id="IPR038538">
    <property type="entry name" value="MTERF_sf"/>
</dbReference>